<dbReference type="SUPFAM" id="SSF47644">
    <property type="entry name" value="Methionine synthase domain"/>
    <property type="match status" value="1"/>
</dbReference>
<feature type="domain" description="Hcy-binding" evidence="22">
    <location>
        <begin position="3"/>
        <end position="299"/>
    </location>
</feature>
<dbReference type="InterPro" id="IPR050554">
    <property type="entry name" value="Met_Synthase/Corrinoid"/>
</dbReference>
<keyword evidence="27" id="KW-1185">Reference proteome</keyword>
<dbReference type="Pfam" id="PF00809">
    <property type="entry name" value="Pterin_bind"/>
    <property type="match status" value="1"/>
</dbReference>
<dbReference type="Proteomes" id="UP000184038">
    <property type="component" value="Unassembled WGS sequence"/>
</dbReference>
<comment type="function">
    <text evidence="18">Catalyzes the transfer of a methyl group from methyl-cobalamin to homocysteine, yielding enzyme-bound cob(I)alamin and methionine. Subsequently, remethylates the cofactor using methyltetrahydrofolate.</text>
</comment>
<dbReference type="PROSITE" id="PS50970">
    <property type="entry name" value="HCY"/>
    <property type="match status" value="1"/>
</dbReference>
<dbReference type="PROSITE" id="PS51337">
    <property type="entry name" value="B12_BINDING_NTER"/>
    <property type="match status" value="1"/>
</dbReference>
<dbReference type="InterPro" id="IPR017215">
    <property type="entry name" value="MetH_bac"/>
</dbReference>
<evidence type="ECO:0000256" key="20">
    <source>
        <dbReference type="PROSITE-ProRule" id="PRU00333"/>
    </source>
</evidence>
<evidence type="ECO:0000313" key="27">
    <source>
        <dbReference type="Proteomes" id="UP000184038"/>
    </source>
</evidence>
<evidence type="ECO:0000256" key="13">
    <source>
        <dbReference type="ARBA" id="ARBA00022691"/>
    </source>
</evidence>
<evidence type="ECO:0000256" key="10">
    <source>
        <dbReference type="ARBA" id="ARBA00022605"/>
    </source>
</evidence>
<keyword evidence="11" id="KW-0846">Cobalamin</keyword>
<evidence type="ECO:0000256" key="19">
    <source>
        <dbReference type="ARBA" id="ARBA00031040"/>
    </source>
</evidence>
<comment type="cofactor">
    <cofactor evidence="3">
        <name>methylcob(III)alamin</name>
        <dbReference type="ChEBI" id="CHEBI:28115"/>
    </cofactor>
</comment>
<dbReference type="SUPFAM" id="SSF82282">
    <property type="entry name" value="Homocysteine S-methyltransferase"/>
    <property type="match status" value="1"/>
</dbReference>
<dbReference type="InterPro" id="IPR003726">
    <property type="entry name" value="HCY_dom"/>
</dbReference>
<dbReference type="PIRSF" id="PIRSF037472">
    <property type="entry name" value="DHPS_mtfrase"/>
    <property type="match status" value="1"/>
</dbReference>
<evidence type="ECO:0000256" key="11">
    <source>
        <dbReference type="ARBA" id="ARBA00022628"/>
    </source>
</evidence>
<dbReference type="GO" id="GO:0008705">
    <property type="term" value="F:methionine synthase activity"/>
    <property type="evidence" value="ECO:0007669"/>
    <property type="project" value="UniProtKB-EC"/>
</dbReference>
<accession>A0A1M7LLM2</accession>
<protein>
    <recommendedName>
        <fullName evidence="8">Methionine synthase</fullName>
        <ecNumber evidence="7">2.1.1.13</ecNumber>
    </recommendedName>
    <alternativeName>
        <fullName evidence="19">5-methyltetrahydrofolate--homocysteine methyltransferase</fullName>
    </alternativeName>
</protein>
<feature type="domain" description="Pterin-binding" evidence="23">
    <location>
        <begin position="330"/>
        <end position="595"/>
    </location>
</feature>
<keyword evidence="10" id="KW-0028">Amino-acid biosynthesis</keyword>
<evidence type="ECO:0000256" key="4">
    <source>
        <dbReference type="ARBA" id="ARBA00005178"/>
    </source>
</evidence>
<dbReference type="Gene3D" id="1.10.1240.10">
    <property type="entry name" value="Methionine synthase domain"/>
    <property type="match status" value="1"/>
</dbReference>
<keyword evidence="16" id="KW-0486">Methionine biosynthesis</keyword>
<dbReference type="Pfam" id="PF02310">
    <property type="entry name" value="B12-binding"/>
    <property type="match status" value="1"/>
</dbReference>
<dbReference type="GO" id="GO:0050667">
    <property type="term" value="P:homocysteine metabolic process"/>
    <property type="evidence" value="ECO:0007669"/>
    <property type="project" value="TreeGrafter"/>
</dbReference>
<keyword evidence="13" id="KW-0949">S-adenosyl-L-methionine</keyword>
<dbReference type="GO" id="GO:0005829">
    <property type="term" value="C:cytosol"/>
    <property type="evidence" value="ECO:0007669"/>
    <property type="project" value="TreeGrafter"/>
</dbReference>
<evidence type="ECO:0000256" key="8">
    <source>
        <dbReference type="ARBA" id="ARBA00013998"/>
    </source>
</evidence>
<evidence type="ECO:0000256" key="12">
    <source>
        <dbReference type="ARBA" id="ARBA00022679"/>
    </source>
</evidence>
<evidence type="ECO:0000256" key="21">
    <source>
        <dbReference type="SAM" id="MobiDB-lite"/>
    </source>
</evidence>
<dbReference type="SUPFAM" id="SSF51717">
    <property type="entry name" value="Dihydropteroate synthetase-like"/>
    <property type="match status" value="1"/>
</dbReference>
<evidence type="ECO:0000259" key="22">
    <source>
        <dbReference type="PROSITE" id="PS50970"/>
    </source>
</evidence>
<dbReference type="CDD" id="cd02070">
    <property type="entry name" value="corrinoid_protein_B12-BD"/>
    <property type="match status" value="1"/>
</dbReference>
<dbReference type="SUPFAM" id="SSF52242">
    <property type="entry name" value="Cobalamin (vitamin B12)-binding domain"/>
    <property type="match status" value="1"/>
</dbReference>
<evidence type="ECO:0000259" key="24">
    <source>
        <dbReference type="PROSITE" id="PS51332"/>
    </source>
</evidence>
<sequence length="843" mass="91677">MNHKEFKDLCKSKIVLLDGATGSNLQEAGMPTGVCPEDWILKNPDALVRLQKEYVLAGTDILYSPTFTANRIKLEEYGLADKMEQMNAELIGLSREAIQLAKEEKPELKCKKIYVAGDLTMTGEQLYPIGKLMFEDLVEVYKEQIRYMAAAGVDLLVVETMMSLQECRAALIAAKETCDLPVMVTMTFNEDGHTMYGTDARTAVTVLQSLGAAAVGVNCSTGPDQMRDVVMTMRRYASVPIIAKPNAGLPILIDGETVFNLGPQEFALQVKGLVMDGATIVGGCCGTTPEHIRELANGVKEITPNLSYNPKVRQVTTERKTVEIDLNGKFLIVGERINPTGKKNLQAELKEGKLDLVVSMAEEQEENGASILDVNMGMNGIDEKETMISVVYELSQAVNLPLCIDSSHVDVIEAALRIYPGRALINSISLEKEKFEKLIPIAKKYGAMFILLPLSDKGLPKNIDEKKQIIHTITEAAYAQGLTKEDIVVDGLVNTIGANKLAAIETLETIRYCKEELELATIVGLSNISFGLPERQFVNSTFLALAIHEGLTMAIANPSQDLLVNTAFATDLLCNKEESDLRYINRVTSRPMTITSGSANNTNMGKSEGNSTASANVSTGGTGKQRTDSSNGQATNDSVIYTDVIKGNRKNILDHVKETLAAGEEPATIVDTMLIPAINEVGNLFDKQIYFLPQLIGSAETMKTAIDYLEPMLQSNQSDKKLGTIVIATVEGDIHDIGKNLVALMLKNYGYDVIDLGKDVSCTKIIETAKEKDADIIALSALMTTTMLEMKKVVSANRKAGLKAKVIIGGAVITQSYADEIEADGYSTDAQDAVRLVKRLMAV</sequence>
<dbReference type="GO" id="GO:0046872">
    <property type="term" value="F:metal ion binding"/>
    <property type="evidence" value="ECO:0007669"/>
    <property type="project" value="UniProtKB-KW"/>
</dbReference>
<dbReference type="InterPro" id="IPR036724">
    <property type="entry name" value="Cobalamin-bd_sf"/>
</dbReference>
<evidence type="ECO:0000256" key="17">
    <source>
        <dbReference type="ARBA" id="ARBA00023285"/>
    </source>
</evidence>
<dbReference type="PROSITE" id="PS50972">
    <property type="entry name" value="PTERIN_BINDING"/>
    <property type="match status" value="1"/>
</dbReference>
<dbReference type="Gene3D" id="3.20.20.20">
    <property type="entry name" value="Dihydropteroate synthase-like"/>
    <property type="match status" value="1"/>
</dbReference>
<dbReference type="GO" id="GO:0032259">
    <property type="term" value="P:methylation"/>
    <property type="evidence" value="ECO:0007669"/>
    <property type="project" value="UniProtKB-KW"/>
</dbReference>
<dbReference type="InterPro" id="IPR011005">
    <property type="entry name" value="Dihydropteroate_synth-like_sf"/>
</dbReference>
<dbReference type="EMBL" id="FRCP01000017">
    <property type="protein sequence ID" value="SHM79043.1"/>
    <property type="molecule type" value="Genomic_DNA"/>
</dbReference>
<dbReference type="RefSeq" id="WP_073289495.1">
    <property type="nucleotide sequence ID" value="NZ_FRCP01000017.1"/>
</dbReference>
<feature type="domain" description="B12-binding N-terminal" evidence="25">
    <location>
        <begin position="627"/>
        <end position="721"/>
    </location>
</feature>
<comment type="cofactor">
    <cofactor evidence="2 20">
        <name>Zn(2+)</name>
        <dbReference type="ChEBI" id="CHEBI:29105"/>
    </cofactor>
</comment>
<evidence type="ECO:0000256" key="2">
    <source>
        <dbReference type="ARBA" id="ARBA00001947"/>
    </source>
</evidence>
<evidence type="ECO:0000256" key="18">
    <source>
        <dbReference type="ARBA" id="ARBA00025552"/>
    </source>
</evidence>
<comment type="pathway">
    <text evidence="4">Amino-acid biosynthesis; L-methionine biosynthesis via de novo pathway; L-methionine from L-homocysteine (MetH route): step 1/1.</text>
</comment>
<dbReference type="Gene3D" id="3.20.20.330">
    <property type="entry name" value="Homocysteine-binding-like domain"/>
    <property type="match status" value="1"/>
</dbReference>
<evidence type="ECO:0000256" key="16">
    <source>
        <dbReference type="ARBA" id="ARBA00023167"/>
    </source>
</evidence>
<evidence type="ECO:0000256" key="1">
    <source>
        <dbReference type="ARBA" id="ARBA00001700"/>
    </source>
</evidence>
<evidence type="ECO:0000256" key="15">
    <source>
        <dbReference type="ARBA" id="ARBA00022833"/>
    </source>
</evidence>
<dbReference type="EC" id="2.1.1.13" evidence="7"/>
<feature type="binding site" evidence="20">
    <location>
        <position position="285"/>
    </location>
    <ligand>
        <name>Zn(2+)</name>
        <dbReference type="ChEBI" id="CHEBI:29105"/>
    </ligand>
</feature>
<organism evidence="26 27">
    <name type="scientific">Anaerosporobacter mobilis DSM 15930</name>
    <dbReference type="NCBI Taxonomy" id="1120996"/>
    <lineage>
        <taxon>Bacteria</taxon>
        <taxon>Bacillati</taxon>
        <taxon>Bacillota</taxon>
        <taxon>Clostridia</taxon>
        <taxon>Lachnospirales</taxon>
        <taxon>Lachnospiraceae</taxon>
        <taxon>Anaerosporobacter</taxon>
    </lineage>
</organism>
<dbReference type="InterPro" id="IPR036594">
    <property type="entry name" value="Meth_synthase_dom"/>
</dbReference>
<feature type="binding site" evidence="20">
    <location>
        <position position="219"/>
    </location>
    <ligand>
        <name>Zn(2+)</name>
        <dbReference type="ChEBI" id="CHEBI:29105"/>
    </ligand>
</feature>
<evidence type="ECO:0000259" key="23">
    <source>
        <dbReference type="PROSITE" id="PS50972"/>
    </source>
</evidence>
<dbReference type="SMART" id="SM01018">
    <property type="entry name" value="B12-binding_2"/>
    <property type="match status" value="1"/>
</dbReference>
<dbReference type="InterPro" id="IPR000489">
    <property type="entry name" value="Pterin-binding_dom"/>
</dbReference>
<dbReference type="GO" id="GO:0031419">
    <property type="term" value="F:cobalamin binding"/>
    <property type="evidence" value="ECO:0007669"/>
    <property type="project" value="UniProtKB-KW"/>
</dbReference>
<evidence type="ECO:0000256" key="6">
    <source>
        <dbReference type="ARBA" id="ARBA00010854"/>
    </source>
</evidence>
<evidence type="ECO:0000259" key="25">
    <source>
        <dbReference type="PROSITE" id="PS51337"/>
    </source>
</evidence>
<feature type="region of interest" description="Disordered" evidence="21">
    <location>
        <begin position="594"/>
        <end position="635"/>
    </location>
</feature>
<feature type="domain" description="B12-binding" evidence="24">
    <location>
        <begin position="722"/>
        <end position="843"/>
    </location>
</feature>
<evidence type="ECO:0000256" key="7">
    <source>
        <dbReference type="ARBA" id="ARBA00012032"/>
    </source>
</evidence>
<dbReference type="FunFam" id="3.40.50.280:FF:000003">
    <property type="entry name" value="Dimethylamine methyltransferase corrinoid protein"/>
    <property type="match status" value="1"/>
</dbReference>
<keyword evidence="12 20" id="KW-0808">Transferase</keyword>
<evidence type="ECO:0000256" key="14">
    <source>
        <dbReference type="ARBA" id="ARBA00022723"/>
    </source>
</evidence>
<dbReference type="InterPro" id="IPR006158">
    <property type="entry name" value="Cobalamin-bd"/>
</dbReference>
<keyword evidence="17" id="KW-0170">Cobalt</keyword>
<evidence type="ECO:0000256" key="9">
    <source>
        <dbReference type="ARBA" id="ARBA00022603"/>
    </source>
</evidence>
<dbReference type="Pfam" id="PF02607">
    <property type="entry name" value="B12-binding_2"/>
    <property type="match status" value="1"/>
</dbReference>
<dbReference type="Pfam" id="PF02574">
    <property type="entry name" value="S-methyl_trans"/>
    <property type="match status" value="1"/>
</dbReference>
<dbReference type="PROSITE" id="PS51332">
    <property type="entry name" value="B12_BINDING"/>
    <property type="match status" value="1"/>
</dbReference>
<dbReference type="PANTHER" id="PTHR45833:SF1">
    <property type="entry name" value="METHIONINE SYNTHASE"/>
    <property type="match status" value="1"/>
</dbReference>
<dbReference type="Gene3D" id="3.40.50.280">
    <property type="entry name" value="Cobalamin-binding domain"/>
    <property type="match status" value="1"/>
</dbReference>
<dbReference type="AlphaFoldDB" id="A0A1M7LLM2"/>
<dbReference type="GO" id="GO:0046653">
    <property type="term" value="P:tetrahydrofolate metabolic process"/>
    <property type="evidence" value="ECO:0007669"/>
    <property type="project" value="TreeGrafter"/>
</dbReference>
<dbReference type="STRING" id="1120996.SAMN02746066_03293"/>
<keyword evidence="9 20" id="KW-0489">Methyltransferase</keyword>
<dbReference type="UniPathway" id="UPA00051">
    <property type="reaction ID" value="UER00081"/>
</dbReference>
<feature type="compositionally biased region" description="Polar residues" evidence="21">
    <location>
        <begin position="594"/>
        <end position="619"/>
    </location>
</feature>
<keyword evidence="15 20" id="KW-0862">Zinc</keyword>
<proteinExistence type="inferred from homology"/>
<dbReference type="OrthoDB" id="9803687at2"/>
<keyword evidence="14 20" id="KW-0479">Metal-binding</keyword>
<dbReference type="PANTHER" id="PTHR45833">
    <property type="entry name" value="METHIONINE SYNTHASE"/>
    <property type="match status" value="1"/>
</dbReference>
<dbReference type="InterPro" id="IPR036589">
    <property type="entry name" value="HCY_dom_sf"/>
</dbReference>
<comment type="catalytic activity">
    <reaction evidence="1">
        <text>(6S)-5-methyl-5,6,7,8-tetrahydrofolate + L-homocysteine = (6S)-5,6,7,8-tetrahydrofolate + L-methionine</text>
        <dbReference type="Rhea" id="RHEA:11172"/>
        <dbReference type="ChEBI" id="CHEBI:18608"/>
        <dbReference type="ChEBI" id="CHEBI:57453"/>
        <dbReference type="ChEBI" id="CHEBI:57844"/>
        <dbReference type="ChEBI" id="CHEBI:58199"/>
        <dbReference type="EC" id="2.1.1.13"/>
    </reaction>
</comment>
<feature type="binding site" evidence="20">
    <location>
        <position position="284"/>
    </location>
    <ligand>
        <name>Zn(2+)</name>
        <dbReference type="ChEBI" id="CHEBI:29105"/>
    </ligand>
</feature>
<dbReference type="InterPro" id="IPR003759">
    <property type="entry name" value="Cbl-bd_cap"/>
</dbReference>
<evidence type="ECO:0000256" key="5">
    <source>
        <dbReference type="ARBA" id="ARBA00010398"/>
    </source>
</evidence>
<evidence type="ECO:0000313" key="26">
    <source>
        <dbReference type="EMBL" id="SHM79043.1"/>
    </source>
</evidence>
<gene>
    <name evidence="26" type="ORF">SAMN02746066_03293</name>
</gene>
<name>A0A1M7LLM2_9FIRM</name>
<comment type="similarity">
    <text evidence="6">Belongs to the methylamine corrinoid protein family.</text>
</comment>
<reference evidence="26 27" key="1">
    <citation type="submission" date="2016-11" db="EMBL/GenBank/DDBJ databases">
        <authorList>
            <person name="Jaros S."/>
            <person name="Januszkiewicz K."/>
            <person name="Wedrychowicz H."/>
        </authorList>
    </citation>
    <scope>NUCLEOTIDE SEQUENCE [LARGE SCALE GENOMIC DNA]</scope>
    <source>
        <strain evidence="26 27">DSM 15930</strain>
    </source>
</reference>
<evidence type="ECO:0000256" key="3">
    <source>
        <dbReference type="ARBA" id="ARBA00001956"/>
    </source>
</evidence>
<comment type="similarity">
    <text evidence="5">Belongs to the vitamin-B12 dependent methionine synthase family.</text>
</comment>